<proteinExistence type="predicted"/>
<comment type="caution">
    <text evidence="1">The sequence shown here is derived from an EMBL/GenBank/DDBJ whole genome shotgun (WGS) entry which is preliminary data.</text>
</comment>
<gene>
    <name evidence="1" type="ORF">GCM10010123_32740</name>
</gene>
<protein>
    <submittedName>
        <fullName evidence="1">Uncharacterized protein</fullName>
    </submittedName>
</protein>
<evidence type="ECO:0000313" key="2">
    <source>
        <dbReference type="Proteomes" id="UP000649739"/>
    </source>
</evidence>
<organism evidence="1 2">
    <name type="scientific">Pilimelia anulata</name>
    <dbReference type="NCBI Taxonomy" id="53371"/>
    <lineage>
        <taxon>Bacteria</taxon>
        <taxon>Bacillati</taxon>
        <taxon>Actinomycetota</taxon>
        <taxon>Actinomycetes</taxon>
        <taxon>Micromonosporales</taxon>
        <taxon>Micromonosporaceae</taxon>
        <taxon>Pilimelia</taxon>
    </lineage>
</organism>
<keyword evidence="2" id="KW-1185">Reference proteome</keyword>
<reference evidence="1" key="2">
    <citation type="submission" date="2020-09" db="EMBL/GenBank/DDBJ databases">
        <authorList>
            <person name="Sun Q."/>
            <person name="Ohkuma M."/>
        </authorList>
    </citation>
    <scope>NUCLEOTIDE SEQUENCE</scope>
    <source>
        <strain evidence="1">JCM 3090</strain>
    </source>
</reference>
<accession>A0A8J3FB44</accession>
<dbReference type="EMBL" id="BMQB01000007">
    <property type="protein sequence ID" value="GGK00281.1"/>
    <property type="molecule type" value="Genomic_DNA"/>
</dbReference>
<dbReference type="RefSeq" id="WP_189171038.1">
    <property type="nucleotide sequence ID" value="NZ_BMQB01000007.1"/>
</dbReference>
<sequence length="132" mass="13415">MGADRVLVATAEQPTPELLSARPIAVVAPGVPVVALAATATLGLPLPVAEMTVALTAVAVTILPPIRRRWWLGALLAGAGPGGRALAGLTVRCVHSAVGVANVTSNNRYCRDSRRYSTSSIAFPAAVVASPP</sequence>
<dbReference type="Proteomes" id="UP000649739">
    <property type="component" value="Unassembled WGS sequence"/>
</dbReference>
<evidence type="ECO:0000313" key="1">
    <source>
        <dbReference type="EMBL" id="GGK00281.1"/>
    </source>
</evidence>
<name>A0A8J3FB44_9ACTN</name>
<dbReference type="AlphaFoldDB" id="A0A8J3FB44"/>
<reference evidence="1" key="1">
    <citation type="journal article" date="2014" name="Int. J. Syst. Evol. Microbiol.">
        <title>Complete genome sequence of Corynebacterium casei LMG S-19264T (=DSM 44701T), isolated from a smear-ripened cheese.</title>
        <authorList>
            <consortium name="US DOE Joint Genome Institute (JGI-PGF)"/>
            <person name="Walter F."/>
            <person name="Albersmeier A."/>
            <person name="Kalinowski J."/>
            <person name="Ruckert C."/>
        </authorList>
    </citation>
    <scope>NUCLEOTIDE SEQUENCE</scope>
    <source>
        <strain evidence="1">JCM 3090</strain>
    </source>
</reference>